<organism evidence="2 3">
    <name type="scientific">Alternaria burnsii</name>
    <dbReference type="NCBI Taxonomy" id="1187904"/>
    <lineage>
        <taxon>Eukaryota</taxon>
        <taxon>Fungi</taxon>
        <taxon>Dikarya</taxon>
        <taxon>Ascomycota</taxon>
        <taxon>Pezizomycotina</taxon>
        <taxon>Dothideomycetes</taxon>
        <taxon>Pleosporomycetidae</taxon>
        <taxon>Pleosporales</taxon>
        <taxon>Pleosporineae</taxon>
        <taxon>Pleosporaceae</taxon>
        <taxon>Alternaria</taxon>
        <taxon>Alternaria sect. Alternaria</taxon>
    </lineage>
</organism>
<gene>
    <name evidence="2" type="ORF">GT037_004327</name>
</gene>
<dbReference type="AlphaFoldDB" id="A0A8H7EGC4"/>
<dbReference type="RefSeq" id="XP_038787646.1">
    <property type="nucleotide sequence ID" value="XM_038929374.1"/>
</dbReference>
<dbReference type="EMBL" id="JAAABM010000005">
    <property type="protein sequence ID" value="KAF7677468.1"/>
    <property type="molecule type" value="Genomic_DNA"/>
</dbReference>
<sequence>MTFTQSSDTSGRLNYAGSGTDLKRVMPRRGCGPRFIHKPTALRESGNIGRTSAKRSTDTCGDLRNTLDLRHGFLDDQAGPAKIDHAAEKEPTIKESDSVLKKRAFKKKEARAERNAKNRIFGKYEEQVMNEVRTAKEKTNIRVTRSVTKRRAATKEQMKLGEDVMFTVQQAIAIYERQEKDGFPLDL</sequence>
<accession>A0A8H7EGC4</accession>
<reference evidence="2" key="1">
    <citation type="submission" date="2020-01" db="EMBL/GenBank/DDBJ databases">
        <authorList>
            <person name="Feng Z.H.Z."/>
        </authorList>
    </citation>
    <scope>NUCLEOTIDE SEQUENCE</scope>
    <source>
        <strain evidence="2">CBS107.38</strain>
    </source>
</reference>
<evidence type="ECO:0000256" key="1">
    <source>
        <dbReference type="SAM" id="MobiDB-lite"/>
    </source>
</evidence>
<comment type="caution">
    <text evidence="2">The sequence shown here is derived from an EMBL/GenBank/DDBJ whole genome shotgun (WGS) entry which is preliminary data.</text>
</comment>
<reference evidence="2" key="2">
    <citation type="submission" date="2020-08" db="EMBL/GenBank/DDBJ databases">
        <title>Draft Genome Sequence of Cumin Blight Pathogen Alternaria burnsii.</title>
        <authorList>
            <person name="Feng Z."/>
        </authorList>
    </citation>
    <scope>NUCLEOTIDE SEQUENCE</scope>
    <source>
        <strain evidence="2">CBS107.38</strain>
    </source>
</reference>
<protein>
    <submittedName>
        <fullName evidence="2">Uncharacterized protein</fullName>
    </submittedName>
</protein>
<proteinExistence type="predicted"/>
<dbReference type="GeneID" id="62202552"/>
<keyword evidence="3" id="KW-1185">Reference proteome</keyword>
<feature type="region of interest" description="Disordered" evidence="1">
    <location>
        <begin position="1"/>
        <end position="36"/>
    </location>
</feature>
<feature type="compositionally biased region" description="Polar residues" evidence="1">
    <location>
        <begin position="1"/>
        <end position="12"/>
    </location>
</feature>
<name>A0A8H7EGC4_9PLEO</name>
<evidence type="ECO:0000313" key="3">
    <source>
        <dbReference type="Proteomes" id="UP000596902"/>
    </source>
</evidence>
<dbReference type="Proteomes" id="UP000596902">
    <property type="component" value="Unassembled WGS sequence"/>
</dbReference>
<evidence type="ECO:0000313" key="2">
    <source>
        <dbReference type="EMBL" id="KAF7677468.1"/>
    </source>
</evidence>